<dbReference type="PANTHER" id="PTHR30399:SF1">
    <property type="entry name" value="UTP PYROPHOSPHATASE"/>
    <property type="match status" value="1"/>
</dbReference>
<dbReference type="InterPro" id="IPR002725">
    <property type="entry name" value="YgjP-like_metallopeptidase"/>
</dbReference>
<gene>
    <name evidence="2" type="ORF">OZ415_07910</name>
</gene>
<dbReference type="Pfam" id="PF01863">
    <property type="entry name" value="YgjP-like"/>
    <property type="match status" value="1"/>
</dbReference>
<evidence type="ECO:0000259" key="1">
    <source>
        <dbReference type="Pfam" id="PF01863"/>
    </source>
</evidence>
<organism evidence="2 3">
    <name type="scientific">Aerococcus urinaeequi</name>
    <dbReference type="NCBI Taxonomy" id="51665"/>
    <lineage>
        <taxon>Bacteria</taxon>
        <taxon>Bacillati</taxon>
        <taxon>Bacillota</taxon>
        <taxon>Bacilli</taxon>
        <taxon>Lactobacillales</taxon>
        <taxon>Aerococcaceae</taxon>
        <taxon>Aerococcus</taxon>
    </lineage>
</organism>
<dbReference type="RefSeq" id="WP_269104720.1">
    <property type="nucleotide sequence ID" value="NZ_CP114063.1"/>
</dbReference>
<dbReference type="EMBL" id="CP114063">
    <property type="protein sequence ID" value="WAT24173.1"/>
    <property type="molecule type" value="Genomic_DNA"/>
</dbReference>
<feature type="domain" description="YgjP-like metallopeptidase" evidence="1">
    <location>
        <begin position="31"/>
        <end position="231"/>
    </location>
</feature>
<name>A0AA47GAG2_9LACT</name>
<proteinExistence type="predicted"/>
<evidence type="ECO:0000313" key="2">
    <source>
        <dbReference type="EMBL" id="WAT24173.1"/>
    </source>
</evidence>
<keyword evidence="2" id="KW-0378">Hydrolase</keyword>
<dbReference type="Proteomes" id="UP001164714">
    <property type="component" value="Chromosome"/>
</dbReference>
<dbReference type="InterPro" id="IPR053136">
    <property type="entry name" value="UTP_pyrophosphatase-like"/>
</dbReference>
<dbReference type="GO" id="GO:0008237">
    <property type="term" value="F:metallopeptidase activity"/>
    <property type="evidence" value="ECO:0007669"/>
    <property type="project" value="UniProtKB-KW"/>
</dbReference>
<dbReference type="AlphaFoldDB" id="A0AA47GAG2"/>
<keyword evidence="2" id="KW-0645">Protease</keyword>
<dbReference type="PANTHER" id="PTHR30399">
    <property type="entry name" value="UNCHARACTERIZED PROTEIN YGJP"/>
    <property type="match status" value="1"/>
</dbReference>
<evidence type="ECO:0000313" key="3">
    <source>
        <dbReference type="Proteomes" id="UP001164714"/>
    </source>
</evidence>
<keyword evidence="2" id="KW-0482">Metalloprotease</keyword>
<sequence>MLAIKLDMTIAGYPVQVTKQANYKNLTLKAVPPHGELRISAPKYASKAAIVAFVETNLARIERMQADIQSRYQDQVKHYETGESHYLWGQAYPLLVIEKPGTTSCQLMDDQLVLTVKPGMNQDERAQVMMTFYRQALKDQLAITGPKMMVHMDVWANEFRVKQMKTRWGTCNIQKKRIWISLNLVTAPLICLESVVVHELVHLLETNHTKRFYQLMDQYFPKWQEANAILSELPSVFH</sequence>
<reference evidence="2" key="1">
    <citation type="submission" date="2022-12" db="EMBL/GenBank/DDBJ databases">
        <title>Whole genome sequence analysis of a duck derived balloon bacteium Aerococcus urinaeequi henan2020.</title>
        <authorList>
            <person name="Zhang H."/>
            <person name="Qiao H.X."/>
            <person name="Bian C.Z."/>
            <person name="Shu J.C."/>
        </authorList>
    </citation>
    <scope>NUCLEOTIDE SEQUENCE</scope>
    <source>
        <strain evidence="2">2020-HN-1</strain>
    </source>
</reference>
<accession>A0AA47GAG2</accession>
<protein>
    <submittedName>
        <fullName evidence="2">SprT family zinc-dependent metalloprotease</fullName>
    </submittedName>
</protein>
<dbReference type="CDD" id="cd07344">
    <property type="entry name" value="M48_yhfN_like"/>
    <property type="match status" value="1"/>
</dbReference>
<dbReference type="Gene3D" id="3.30.2010.10">
    <property type="entry name" value="Metalloproteases ('zincins'), catalytic domain"/>
    <property type="match status" value="1"/>
</dbReference>